<reference evidence="1" key="1">
    <citation type="submission" date="2021-02" db="EMBL/GenBank/DDBJ databases">
        <authorList>
            <person name="Dougan E. K."/>
            <person name="Rhodes N."/>
            <person name="Thang M."/>
            <person name="Chan C."/>
        </authorList>
    </citation>
    <scope>NUCLEOTIDE SEQUENCE</scope>
</reference>
<accession>A0A812S7P5</accession>
<sequence length="271" mass="29629">MVPSWWMPTDCANQAPAPPQQQVLKLQELLRFENSLELWQPKEDASQQIWLQPSSNLADVSPGIENGQIGVPEQAWEAAEDVEEILSSTVVQNAEQCGAAGLVSCLHTTAKLTENDAYGAIGGLDNLLNDPRLAKVLSALRSKAFELTYPRVIMRTVWAVGKLGLKGRDVEGIIAVLAETSQPILTQFSCQELSNTLWGLARLSESAQGLKPEGIRLAYAVMAQGASRLSQFSTQCLTNSLWAVAKLGLRGEEVREFSNQCLSQIHLVLFK</sequence>
<name>A0A812S7P5_9DINO</name>
<keyword evidence="2" id="KW-1185">Reference proteome</keyword>
<organism evidence="1 2">
    <name type="scientific">Symbiodinium necroappetens</name>
    <dbReference type="NCBI Taxonomy" id="1628268"/>
    <lineage>
        <taxon>Eukaryota</taxon>
        <taxon>Sar</taxon>
        <taxon>Alveolata</taxon>
        <taxon>Dinophyceae</taxon>
        <taxon>Suessiales</taxon>
        <taxon>Symbiodiniaceae</taxon>
        <taxon>Symbiodinium</taxon>
    </lineage>
</organism>
<gene>
    <name evidence="1" type="ORF">SNEC2469_LOCUS13157</name>
</gene>
<evidence type="ECO:0000313" key="1">
    <source>
        <dbReference type="EMBL" id="CAE7468017.1"/>
    </source>
</evidence>
<dbReference type="OrthoDB" id="435959at2759"/>
<dbReference type="Proteomes" id="UP000601435">
    <property type="component" value="Unassembled WGS sequence"/>
</dbReference>
<protein>
    <submittedName>
        <fullName evidence="1">Uncharacterized protein</fullName>
    </submittedName>
</protein>
<comment type="caution">
    <text evidence="1">The sequence shown here is derived from an EMBL/GenBank/DDBJ whole genome shotgun (WGS) entry which is preliminary data.</text>
</comment>
<feature type="non-terminal residue" evidence="1">
    <location>
        <position position="271"/>
    </location>
</feature>
<dbReference type="EMBL" id="CAJNJA010020984">
    <property type="protein sequence ID" value="CAE7468017.1"/>
    <property type="molecule type" value="Genomic_DNA"/>
</dbReference>
<proteinExistence type="predicted"/>
<dbReference type="AlphaFoldDB" id="A0A812S7P5"/>
<evidence type="ECO:0000313" key="2">
    <source>
        <dbReference type="Proteomes" id="UP000601435"/>
    </source>
</evidence>